<feature type="coiled-coil region" evidence="1">
    <location>
        <begin position="77"/>
        <end position="107"/>
    </location>
</feature>
<comment type="caution">
    <text evidence="2">The sequence shown here is derived from an EMBL/GenBank/DDBJ whole genome shotgun (WGS) entry which is preliminary data.</text>
</comment>
<keyword evidence="1" id="KW-0175">Coiled coil</keyword>
<dbReference type="RefSeq" id="WP_246533156.1">
    <property type="nucleotide sequence ID" value="NZ_JADPMV010000001.1"/>
</dbReference>
<evidence type="ECO:0000313" key="2">
    <source>
        <dbReference type="EMBL" id="MBS7660563.1"/>
    </source>
</evidence>
<reference evidence="2 3" key="1">
    <citation type="journal article" date="2021" name="Syst. Appl. Microbiol.">
        <title>Pseudomonas lalucatii sp. nov. isolated from Vallgornera, a karstic cave in Mallorca, Western Mediterranean.</title>
        <authorList>
            <person name="Busquets A."/>
            <person name="Mulet M."/>
            <person name="Gomila M."/>
            <person name="Garcia-Valdes E."/>
        </authorList>
    </citation>
    <scope>NUCLEOTIDE SEQUENCE [LARGE SCALE GENOMIC DNA]</scope>
    <source>
        <strain evidence="2 3">R1b54</strain>
    </source>
</reference>
<gene>
    <name evidence="2" type="ORF">I0D00_01175</name>
</gene>
<dbReference type="InterPro" id="IPR020000">
    <property type="entry name" value="Phage_P2_LysB"/>
</dbReference>
<accession>A0ABS5PVK5</accession>
<sequence>MSTLRQGLYGLALLAALGLLLWGQQQRIGAADGRAALGAEQARHSQQAAATAQANAARLQGLLADERQAQADLRHLHNQLRAGLVARNQQIEELKRENQELRRWADQPLPAAARRLRQRPALSGAAAYRDWLSGRGAVPAAGDPPP</sequence>
<dbReference type="Proteomes" id="UP001196601">
    <property type="component" value="Unassembled WGS sequence"/>
</dbReference>
<proteinExistence type="predicted"/>
<evidence type="ECO:0000256" key="1">
    <source>
        <dbReference type="SAM" id="Coils"/>
    </source>
</evidence>
<protein>
    <submittedName>
        <fullName evidence="2">LysB family phage lysis regulatory protein</fullName>
    </submittedName>
</protein>
<evidence type="ECO:0000313" key="3">
    <source>
        <dbReference type="Proteomes" id="UP001196601"/>
    </source>
</evidence>
<organism evidence="2 3">
    <name type="scientific">Pseudomonas lalucatii</name>
    <dbReference type="NCBI Taxonomy" id="1424203"/>
    <lineage>
        <taxon>Bacteria</taxon>
        <taxon>Pseudomonadati</taxon>
        <taxon>Pseudomonadota</taxon>
        <taxon>Gammaproteobacteria</taxon>
        <taxon>Pseudomonadales</taxon>
        <taxon>Pseudomonadaceae</taxon>
        <taxon>Pseudomonas</taxon>
    </lineage>
</organism>
<dbReference type="EMBL" id="JADPMV010000001">
    <property type="protein sequence ID" value="MBS7660563.1"/>
    <property type="molecule type" value="Genomic_DNA"/>
</dbReference>
<name>A0ABS5PVK5_9PSED</name>
<dbReference type="NCBIfam" id="TIGR03495">
    <property type="entry name" value="phage_LysB"/>
    <property type="match status" value="1"/>
</dbReference>
<keyword evidence="3" id="KW-1185">Reference proteome</keyword>